<proteinExistence type="predicted"/>
<gene>
    <name evidence="2" type="ORF">LCGC14_2473560</name>
</gene>
<comment type="caution">
    <text evidence="2">The sequence shown here is derived from an EMBL/GenBank/DDBJ whole genome shotgun (WGS) entry which is preliminary data.</text>
</comment>
<keyword evidence="1" id="KW-0472">Membrane</keyword>
<reference evidence="2" key="1">
    <citation type="journal article" date="2015" name="Nature">
        <title>Complex archaea that bridge the gap between prokaryotes and eukaryotes.</title>
        <authorList>
            <person name="Spang A."/>
            <person name="Saw J.H."/>
            <person name="Jorgensen S.L."/>
            <person name="Zaremba-Niedzwiedzka K."/>
            <person name="Martijn J."/>
            <person name="Lind A.E."/>
            <person name="van Eijk R."/>
            <person name="Schleper C."/>
            <person name="Guy L."/>
            <person name="Ettema T.J."/>
        </authorList>
    </citation>
    <scope>NUCLEOTIDE SEQUENCE</scope>
</reference>
<organism evidence="2">
    <name type="scientific">marine sediment metagenome</name>
    <dbReference type="NCBI Taxonomy" id="412755"/>
    <lineage>
        <taxon>unclassified sequences</taxon>
        <taxon>metagenomes</taxon>
        <taxon>ecological metagenomes</taxon>
    </lineage>
</organism>
<keyword evidence="1" id="KW-0812">Transmembrane</keyword>
<feature type="transmembrane region" description="Helical" evidence="1">
    <location>
        <begin position="29"/>
        <end position="52"/>
    </location>
</feature>
<name>A0A0F9DLR9_9ZZZZ</name>
<evidence type="ECO:0000256" key="1">
    <source>
        <dbReference type="SAM" id="Phobius"/>
    </source>
</evidence>
<keyword evidence="1" id="KW-1133">Transmembrane helix</keyword>
<dbReference type="AlphaFoldDB" id="A0A0F9DLR9"/>
<evidence type="ECO:0000313" key="2">
    <source>
        <dbReference type="EMBL" id="KKL18636.1"/>
    </source>
</evidence>
<sequence length="107" mass="12121">MMNKITEAFARIGEAWNGYLDWIADLPEFIGLLTFLATISAIVMITVSLVCLPPLYFLNALSEAKCLESSLPRRYSNICEEYQDGKWVEADLSDTIYRYNGAASREK</sequence>
<dbReference type="EMBL" id="LAZR01038793">
    <property type="protein sequence ID" value="KKL18636.1"/>
    <property type="molecule type" value="Genomic_DNA"/>
</dbReference>
<accession>A0A0F9DLR9</accession>
<protein>
    <submittedName>
        <fullName evidence="2">Uncharacterized protein</fullName>
    </submittedName>
</protein>